<evidence type="ECO:0000313" key="3">
    <source>
        <dbReference type="Proteomes" id="UP000823388"/>
    </source>
</evidence>
<comment type="caution">
    <text evidence="2">The sequence shown here is derived from an EMBL/GenBank/DDBJ whole genome shotgun (WGS) entry which is preliminary data.</text>
</comment>
<dbReference type="EMBL" id="CM029038">
    <property type="protein sequence ID" value="KAG2650162.1"/>
    <property type="molecule type" value="Genomic_DNA"/>
</dbReference>
<dbReference type="AlphaFoldDB" id="A0A8T0WMB3"/>
<accession>A0A8T0WMB3</accession>
<protein>
    <submittedName>
        <fullName evidence="2">Uncharacterized protein</fullName>
    </submittedName>
</protein>
<gene>
    <name evidence="2" type="ORF">PVAP13_1NG148500</name>
</gene>
<reference evidence="2" key="1">
    <citation type="submission" date="2020-05" db="EMBL/GenBank/DDBJ databases">
        <title>WGS assembly of Panicum virgatum.</title>
        <authorList>
            <person name="Lovell J.T."/>
            <person name="Jenkins J."/>
            <person name="Shu S."/>
            <person name="Juenger T.E."/>
            <person name="Schmutz J."/>
        </authorList>
    </citation>
    <scope>NUCLEOTIDE SEQUENCE</scope>
    <source>
        <strain evidence="2">AP13</strain>
    </source>
</reference>
<name>A0A8T0WMB3_PANVG</name>
<keyword evidence="3" id="KW-1185">Reference proteome</keyword>
<sequence length="138" mass="16620">MDIDRHQWRRRWGELVRLWQGGRREGRAMAGAPSARCEQGRRRTPSPPPQDLTPRFMESILAFDRAPRYVYVKRFLRRALLRHVRQIQQEGFWVPISFLGNLIFVFRSTHYIDLLYWVERVEHWLTQNRLTCILSANS</sequence>
<proteinExistence type="predicted"/>
<evidence type="ECO:0000256" key="1">
    <source>
        <dbReference type="SAM" id="MobiDB-lite"/>
    </source>
</evidence>
<feature type="region of interest" description="Disordered" evidence="1">
    <location>
        <begin position="26"/>
        <end position="51"/>
    </location>
</feature>
<organism evidence="2 3">
    <name type="scientific">Panicum virgatum</name>
    <name type="common">Blackwell switchgrass</name>
    <dbReference type="NCBI Taxonomy" id="38727"/>
    <lineage>
        <taxon>Eukaryota</taxon>
        <taxon>Viridiplantae</taxon>
        <taxon>Streptophyta</taxon>
        <taxon>Embryophyta</taxon>
        <taxon>Tracheophyta</taxon>
        <taxon>Spermatophyta</taxon>
        <taxon>Magnoliopsida</taxon>
        <taxon>Liliopsida</taxon>
        <taxon>Poales</taxon>
        <taxon>Poaceae</taxon>
        <taxon>PACMAD clade</taxon>
        <taxon>Panicoideae</taxon>
        <taxon>Panicodae</taxon>
        <taxon>Paniceae</taxon>
        <taxon>Panicinae</taxon>
        <taxon>Panicum</taxon>
        <taxon>Panicum sect. Hiantes</taxon>
    </lineage>
</organism>
<dbReference type="Proteomes" id="UP000823388">
    <property type="component" value="Chromosome 1N"/>
</dbReference>
<evidence type="ECO:0000313" key="2">
    <source>
        <dbReference type="EMBL" id="KAG2650162.1"/>
    </source>
</evidence>